<dbReference type="Proteomes" id="UP000823405">
    <property type="component" value="Unassembled WGS sequence"/>
</dbReference>
<comment type="caution">
    <text evidence="3">The sequence shown here is derived from an EMBL/GenBank/DDBJ whole genome shotgun (WGS) entry which is preliminary data.</text>
</comment>
<protein>
    <submittedName>
        <fullName evidence="3">Uncharacterized protein</fullName>
    </submittedName>
</protein>
<accession>A0A9P6QTT0</accession>
<proteinExistence type="predicted"/>
<feature type="region of interest" description="Disordered" evidence="1">
    <location>
        <begin position="330"/>
        <end position="350"/>
    </location>
</feature>
<dbReference type="EMBL" id="JAAAIN010002094">
    <property type="protein sequence ID" value="KAG0296959.1"/>
    <property type="molecule type" value="Genomic_DNA"/>
</dbReference>
<keyword evidence="4" id="KW-1185">Reference proteome</keyword>
<keyword evidence="2" id="KW-0812">Transmembrane</keyword>
<evidence type="ECO:0000313" key="3">
    <source>
        <dbReference type="EMBL" id="KAG0296959.1"/>
    </source>
</evidence>
<organism evidence="3 4">
    <name type="scientific">Linnemannia gamsii</name>
    <dbReference type="NCBI Taxonomy" id="64522"/>
    <lineage>
        <taxon>Eukaryota</taxon>
        <taxon>Fungi</taxon>
        <taxon>Fungi incertae sedis</taxon>
        <taxon>Mucoromycota</taxon>
        <taxon>Mortierellomycotina</taxon>
        <taxon>Mortierellomycetes</taxon>
        <taxon>Mortierellales</taxon>
        <taxon>Mortierellaceae</taxon>
        <taxon>Linnemannia</taxon>
    </lineage>
</organism>
<reference evidence="3" key="1">
    <citation type="journal article" date="2020" name="Fungal Divers.">
        <title>Resolving the Mortierellaceae phylogeny through synthesis of multi-gene phylogenetics and phylogenomics.</title>
        <authorList>
            <person name="Vandepol N."/>
            <person name="Liber J."/>
            <person name="Desiro A."/>
            <person name="Na H."/>
            <person name="Kennedy M."/>
            <person name="Barry K."/>
            <person name="Grigoriev I.V."/>
            <person name="Miller A.N."/>
            <person name="O'Donnell K."/>
            <person name="Stajich J.E."/>
            <person name="Bonito G."/>
        </authorList>
    </citation>
    <scope>NUCLEOTIDE SEQUENCE</scope>
    <source>
        <strain evidence="3">NVP60</strain>
    </source>
</reference>
<evidence type="ECO:0000256" key="1">
    <source>
        <dbReference type="SAM" id="MobiDB-lite"/>
    </source>
</evidence>
<dbReference type="AlphaFoldDB" id="A0A9P6QTT0"/>
<keyword evidence="2" id="KW-0472">Membrane</keyword>
<keyword evidence="2" id="KW-1133">Transmembrane helix</keyword>
<evidence type="ECO:0000256" key="2">
    <source>
        <dbReference type="SAM" id="Phobius"/>
    </source>
</evidence>
<evidence type="ECO:0000313" key="4">
    <source>
        <dbReference type="Proteomes" id="UP000823405"/>
    </source>
</evidence>
<gene>
    <name evidence="3" type="ORF">BGZ97_004381</name>
</gene>
<feature type="compositionally biased region" description="Acidic residues" evidence="1">
    <location>
        <begin position="338"/>
        <end position="349"/>
    </location>
</feature>
<name>A0A9P6QTT0_9FUNG</name>
<dbReference type="OrthoDB" id="2449396at2759"/>
<sequence>MDALLYFLSNLPNGLSSLFHQDFASALFSTTPPNTSKRFSYQQQHHASSTSWFSNYNPYGSNNVHGPQRIPPHPLLEMAASNILIRLGLLVVLCLGAFYYCVTTMEQQQRQITGTDGGAGSNWLADPIPASSAAAATNSISTTAPTAGAPTTTGSNLSQGSITLERGATNTLLTPGMTAAEVMVSLGRSVTNLEQLHRQQLEQQSTDVQPLNLSLVNGRHTGLESTDSTTTPLTPASITATIISALLRSTATAISLTCGTDNHLQPHLSPYSASTTPAIPCSNVFSGPESNKVTEVKSGFEPDWKGSVKKDVDTEFHALKMKDTRLPLHKDKQKDLDSSDDDDDDDDEGIYQSEQEFGHFSTAGPFDTKDDAWREYRNMMYYYSSNYPPGGGESSRSNSRRSSIALDAITLFNVDISFHFFTFFFFRICVNIHCIRFINKFYNALHF</sequence>
<feature type="transmembrane region" description="Helical" evidence="2">
    <location>
        <begin position="83"/>
        <end position="102"/>
    </location>
</feature>